<accession>B0DF81</accession>
<dbReference type="OrthoDB" id="3070904at2759"/>
<sequence>MVGLLEVKLQAIFTTLVNILILTSKLIDDIHDSGDTLASAPEADSIIPDGRIVLSIVDRPPRSLTIGETDSVIKIPTPCYPTMGLLLKHMSHSYSPVEKQNKRLYVFDKQEWIMLGRYRQLKTILIATGNKKKMRC</sequence>
<evidence type="ECO:0000313" key="2">
    <source>
        <dbReference type="Proteomes" id="UP000001194"/>
    </source>
</evidence>
<dbReference type="HOGENOM" id="CLU_1875787_0_0_1"/>
<name>B0DF81_LACBS</name>
<evidence type="ECO:0000313" key="1">
    <source>
        <dbReference type="EMBL" id="EDR06812.1"/>
    </source>
</evidence>
<protein>
    <submittedName>
        <fullName evidence="1">Predicted protein</fullName>
    </submittedName>
</protein>
<gene>
    <name evidence="1" type="ORF">LACBIDRAFT_299703</name>
</gene>
<dbReference type="InParanoid" id="B0DF81"/>
<keyword evidence="2" id="KW-1185">Reference proteome</keyword>
<dbReference type="RefSeq" id="XP_001882659.1">
    <property type="nucleotide sequence ID" value="XM_001882624.1"/>
</dbReference>
<reference evidence="1 2" key="1">
    <citation type="journal article" date="2008" name="Nature">
        <title>The genome of Laccaria bicolor provides insights into mycorrhizal symbiosis.</title>
        <authorList>
            <person name="Martin F."/>
            <person name="Aerts A."/>
            <person name="Ahren D."/>
            <person name="Brun A."/>
            <person name="Danchin E.G.J."/>
            <person name="Duchaussoy F."/>
            <person name="Gibon J."/>
            <person name="Kohler A."/>
            <person name="Lindquist E."/>
            <person name="Pereda V."/>
            <person name="Salamov A."/>
            <person name="Shapiro H.J."/>
            <person name="Wuyts J."/>
            <person name="Blaudez D."/>
            <person name="Buee M."/>
            <person name="Brokstein P."/>
            <person name="Canbaeck B."/>
            <person name="Cohen D."/>
            <person name="Courty P.E."/>
            <person name="Coutinho P.M."/>
            <person name="Delaruelle C."/>
            <person name="Detter J.C."/>
            <person name="Deveau A."/>
            <person name="DiFazio S."/>
            <person name="Duplessis S."/>
            <person name="Fraissinet-Tachet L."/>
            <person name="Lucic E."/>
            <person name="Frey-Klett P."/>
            <person name="Fourrey C."/>
            <person name="Feussner I."/>
            <person name="Gay G."/>
            <person name="Grimwood J."/>
            <person name="Hoegger P.J."/>
            <person name="Jain P."/>
            <person name="Kilaru S."/>
            <person name="Labbe J."/>
            <person name="Lin Y.C."/>
            <person name="Legue V."/>
            <person name="Le Tacon F."/>
            <person name="Marmeisse R."/>
            <person name="Melayah D."/>
            <person name="Montanini B."/>
            <person name="Muratet M."/>
            <person name="Nehls U."/>
            <person name="Niculita-Hirzel H."/>
            <person name="Oudot-Le Secq M.P."/>
            <person name="Peter M."/>
            <person name="Quesneville H."/>
            <person name="Rajashekar B."/>
            <person name="Reich M."/>
            <person name="Rouhier N."/>
            <person name="Schmutz J."/>
            <person name="Yin T."/>
            <person name="Chalot M."/>
            <person name="Henrissat B."/>
            <person name="Kuees U."/>
            <person name="Lucas S."/>
            <person name="Van de Peer Y."/>
            <person name="Podila G.K."/>
            <person name="Polle A."/>
            <person name="Pukkila P.J."/>
            <person name="Richardson P.M."/>
            <person name="Rouze P."/>
            <person name="Sanders I.R."/>
            <person name="Stajich J.E."/>
            <person name="Tunlid A."/>
            <person name="Tuskan G."/>
            <person name="Grigoriev I.V."/>
        </authorList>
    </citation>
    <scope>NUCLEOTIDE SEQUENCE [LARGE SCALE GENOMIC DNA]</scope>
    <source>
        <strain evidence="2">S238N-H82 / ATCC MYA-4686</strain>
    </source>
</reference>
<proteinExistence type="predicted"/>
<dbReference type="Proteomes" id="UP000001194">
    <property type="component" value="Unassembled WGS sequence"/>
</dbReference>
<dbReference type="GeneID" id="6078226"/>
<dbReference type="KEGG" id="lbc:LACBIDRAFT_299703"/>
<dbReference type="EMBL" id="DS547107">
    <property type="protein sequence ID" value="EDR06812.1"/>
    <property type="molecule type" value="Genomic_DNA"/>
</dbReference>
<dbReference type="AlphaFoldDB" id="B0DF81"/>
<organism evidence="2">
    <name type="scientific">Laccaria bicolor (strain S238N-H82 / ATCC MYA-4686)</name>
    <name type="common">Bicoloured deceiver</name>
    <name type="synonym">Laccaria laccata var. bicolor</name>
    <dbReference type="NCBI Taxonomy" id="486041"/>
    <lineage>
        <taxon>Eukaryota</taxon>
        <taxon>Fungi</taxon>
        <taxon>Dikarya</taxon>
        <taxon>Basidiomycota</taxon>
        <taxon>Agaricomycotina</taxon>
        <taxon>Agaricomycetes</taxon>
        <taxon>Agaricomycetidae</taxon>
        <taxon>Agaricales</taxon>
        <taxon>Agaricineae</taxon>
        <taxon>Hydnangiaceae</taxon>
        <taxon>Laccaria</taxon>
    </lineage>
</organism>